<dbReference type="Pfam" id="PF13384">
    <property type="entry name" value="HTH_23"/>
    <property type="match status" value="1"/>
</dbReference>
<dbReference type="STRING" id="1798382.A3D77_07935"/>
<dbReference type="EMBL" id="MFJL01000035">
    <property type="protein sequence ID" value="OGG13476.1"/>
    <property type="molecule type" value="Genomic_DNA"/>
</dbReference>
<gene>
    <name evidence="1" type="ORF">A3D77_07935</name>
</gene>
<dbReference type="SUPFAM" id="SSF46689">
    <property type="entry name" value="Homeodomain-like"/>
    <property type="match status" value="1"/>
</dbReference>
<reference evidence="1 2" key="1">
    <citation type="journal article" date="2016" name="Nat. Commun.">
        <title>Thousands of microbial genomes shed light on interconnected biogeochemical processes in an aquifer system.</title>
        <authorList>
            <person name="Anantharaman K."/>
            <person name="Brown C.T."/>
            <person name="Hug L.A."/>
            <person name="Sharon I."/>
            <person name="Castelle C.J."/>
            <person name="Probst A.J."/>
            <person name="Thomas B.C."/>
            <person name="Singh A."/>
            <person name="Wilkins M.J."/>
            <person name="Karaoz U."/>
            <person name="Brodie E.L."/>
            <person name="Williams K.H."/>
            <person name="Hubbard S.S."/>
            <person name="Banfield J.F."/>
        </authorList>
    </citation>
    <scope>NUCLEOTIDE SEQUENCE [LARGE SCALE GENOMIC DNA]</scope>
</reference>
<organism evidence="1 2">
    <name type="scientific">Candidatus Gottesmanbacteria bacterium RIFCSPHIGHO2_02_FULL_39_11</name>
    <dbReference type="NCBI Taxonomy" id="1798382"/>
    <lineage>
        <taxon>Bacteria</taxon>
        <taxon>Candidatus Gottesmaniibacteriota</taxon>
    </lineage>
</organism>
<proteinExistence type="predicted"/>
<sequence>MGYYGKLDLKQEVINLRRKGLSYREIVQKVRVSKDTVSRWCEDIRLTADQEKKLQEKRKFGQKKGSMIAANRKRQKRIDDTEKLFLESKKELGQISKRDFFISGISLYAGEGNKTDRLVGFANSDSKLIKFMTLWFQVFCGILPNQMKGIIWIHDTNDVTEAIQYWSNLTGISVSNFYKSYIVKSKNDSRKIRKNIHQYGVFSIRLSNAKIHRKIMGWIYALFTGKIPSVPLHSPVAQR</sequence>
<evidence type="ECO:0008006" key="3">
    <source>
        <dbReference type="Google" id="ProtNLM"/>
    </source>
</evidence>
<evidence type="ECO:0000313" key="2">
    <source>
        <dbReference type="Proteomes" id="UP000176923"/>
    </source>
</evidence>
<dbReference type="AlphaFoldDB" id="A0A1F5ZLV4"/>
<dbReference type="Proteomes" id="UP000176923">
    <property type="component" value="Unassembled WGS sequence"/>
</dbReference>
<accession>A0A1F5ZLV4</accession>
<evidence type="ECO:0000313" key="1">
    <source>
        <dbReference type="EMBL" id="OGG13476.1"/>
    </source>
</evidence>
<name>A0A1F5ZLV4_9BACT</name>
<comment type="caution">
    <text evidence="1">The sequence shown here is derived from an EMBL/GenBank/DDBJ whole genome shotgun (WGS) entry which is preliminary data.</text>
</comment>
<protein>
    <recommendedName>
        <fullName evidence="3">Resolvase HTH domain-containing protein</fullName>
    </recommendedName>
</protein>
<dbReference type="InterPro" id="IPR009057">
    <property type="entry name" value="Homeodomain-like_sf"/>
</dbReference>